<evidence type="ECO:0000313" key="1">
    <source>
        <dbReference type="EMBL" id="KAG7158763.1"/>
    </source>
</evidence>
<dbReference type="Proteomes" id="UP000747542">
    <property type="component" value="Unassembled WGS sequence"/>
</dbReference>
<dbReference type="Pfam" id="PF07247">
    <property type="entry name" value="AATase"/>
    <property type="match status" value="1"/>
</dbReference>
<dbReference type="Gene3D" id="3.30.559.30">
    <property type="entry name" value="Nonribosomal peptide synthetase, condensation domain"/>
    <property type="match status" value="1"/>
</dbReference>
<comment type="caution">
    <text evidence="1">The sequence shown here is derived from an EMBL/GenBank/DDBJ whole genome shotgun (WGS) entry which is preliminary data.</text>
</comment>
<dbReference type="SUPFAM" id="SSF52777">
    <property type="entry name" value="CoA-dependent acyltransferases"/>
    <property type="match status" value="2"/>
</dbReference>
<accession>A0A8J5JM17</accession>
<name>A0A8J5JM17_HOMAM</name>
<feature type="non-terminal residue" evidence="1">
    <location>
        <position position="1"/>
    </location>
</feature>
<dbReference type="InterPro" id="IPR023213">
    <property type="entry name" value="CAT-like_dom_sf"/>
</dbReference>
<dbReference type="AlphaFoldDB" id="A0A8J5JM17"/>
<dbReference type="InterPro" id="IPR010828">
    <property type="entry name" value="Atf2/Sli1-like"/>
</dbReference>
<dbReference type="Gene3D" id="3.30.559.10">
    <property type="entry name" value="Chloramphenicol acetyltransferase-like domain"/>
    <property type="match status" value="1"/>
</dbReference>
<dbReference type="PANTHER" id="PTHR28037">
    <property type="entry name" value="ALCOHOL O-ACETYLTRANSFERASE 1-RELATED"/>
    <property type="match status" value="1"/>
</dbReference>
<reference evidence="1" key="1">
    <citation type="journal article" date="2021" name="Sci. Adv.">
        <title>The American lobster genome reveals insights on longevity, neural, and immune adaptations.</title>
        <authorList>
            <person name="Polinski J.M."/>
            <person name="Zimin A.V."/>
            <person name="Clark K.F."/>
            <person name="Kohn A.B."/>
            <person name="Sadowski N."/>
            <person name="Timp W."/>
            <person name="Ptitsyn A."/>
            <person name="Khanna P."/>
            <person name="Romanova D.Y."/>
            <person name="Williams P."/>
            <person name="Greenwood S.J."/>
            <person name="Moroz L.L."/>
            <person name="Walt D.R."/>
            <person name="Bodnar A.G."/>
        </authorList>
    </citation>
    <scope>NUCLEOTIDE SEQUENCE</scope>
    <source>
        <strain evidence="1">GMGI-L3</strain>
    </source>
</reference>
<evidence type="ECO:0000313" key="2">
    <source>
        <dbReference type="Proteomes" id="UP000747542"/>
    </source>
</evidence>
<sequence length="450" mass="52139">MTSAHRFGCMTTVYALWLDARQTIDFDVIKHATTIMYRKMPHLRVVLGRHQGKLWWREMEVPLVDVKELVTDDVVTTLEALLRRRYCMEEGPLWFVRFVSLNLDGECTRDRNHNEKYKYACIFGFHHNVSDGTTNMKFCKVFLQVLNDLLQGKDIDICEEGTFAEPLHDRIADMATSQWSLFTLFLSRFYKGVLSYGAYISNFTRLFQMPAHNDAATRVLQYELDDITSKKLYLRCKMEGVTLNSAFTAAANLALYRMMSSKSDSLDITDINCVQAINMRRYWPKQLQPNTFGCHISTLDVGFRTERRNLEEFWEYSRQVHSDLAHHLTTTQRALSVQPISERLKLVIGSNFWLDQVGLPSTNDNHYCVTNMGNLNSTFPGTGEEVEVSKVLRSVSCHFMPTLCQHTVQTFRGRFCYSLDYYTQKMKRETASQYAQDIIDTLISSIHTPN</sequence>
<keyword evidence="2" id="KW-1185">Reference proteome</keyword>
<proteinExistence type="predicted"/>
<dbReference type="PANTHER" id="PTHR28037:SF1">
    <property type="entry name" value="ALCOHOL O-ACETYLTRANSFERASE 1-RELATED"/>
    <property type="match status" value="1"/>
</dbReference>
<organism evidence="1 2">
    <name type="scientific">Homarus americanus</name>
    <name type="common">American lobster</name>
    <dbReference type="NCBI Taxonomy" id="6706"/>
    <lineage>
        <taxon>Eukaryota</taxon>
        <taxon>Metazoa</taxon>
        <taxon>Ecdysozoa</taxon>
        <taxon>Arthropoda</taxon>
        <taxon>Crustacea</taxon>
        <taxon>Multicrustacea</taxon>
        <taxon>Malacostraca</taxon>
        <taxon>Eumalacostraca</taxon>
        <taxon>Eucarida</taxon>
        <taxon>Decapoda</taxon>
        <taxon>Pleocyemata</taxon>
        <taxon>Astacidea</taxon>
        <taxon>Nephropoidea</taxon>
        <taxon>Nephropidae</taxon>
        <taxon>Homarus</taxon>
    </lineage>
</organism>
<dbReference type="EMBL" id="JAHLQT010034478">
    <property type="protein sequence ID" value="KAG7158763.1"/>
    <property type="molecule type" value="Genomic_DNA"/>
</dbReference>
<protein>
    <submittedName>
        <fullName evidence="1">Putative Alcohol acetyltransferase-containing protein</fullName>
    </submittedName>
</protein>
<dbReference type="InterPro" id="IPR052058">
    <property type="entry name" value="Alcohol_O-acetyltransferase"/>
</dbReference>
<gene>
    <name evidence="1" type="ORF">Hamer_G011439</name>
</gene>